<dbReference type="CDD" id="cd00093">
    <property type="entry name" value="HTH_XRE"/>
    <property type="match status" value="1"/>
</dbReference>
<accession>A0A4Q9R3L7</accession>
<proteinExistence type="predicted"/>
<reference evidence="3 4" key="1">
    <citation type="submission" date="2018-06" db="EMBL/GenBank/DDBJ databases">
        <title>Three novel Pseudomonas species isolated from symptomatic oak.</title>
        <authorList>
            <person name="Bueno-Gonzalez V."/>
            <person name="Brady C."/>
        </authorList>
    </citation>
    <scope>NUCLEOTIDE SEQUENCE [LARGE SCALE GENOMIC DNA]</scope>
    <source>
        <strain evidence="3 4">P17C</strain>
    </source>
</reference>
<sequence>MSQNAITALGKRIKAFREAKGWTQARLAETLGCEPMTVSRYERGSYAPSIEALQEIALALGHPLESFFNDLLKPIPAPPEPDSQELRHSLCDIAYRTEDPETLKEIVASARKILSRREKNRT</sequence>
<feature type="domain" description="HTH cro/C1-type" evidence="2">
    <location>
        <begin position="13"/>
        <end position="67"/>
    </location>
</feature>
<evidence type="ECO:0000259" key="2">
    <source>
        <dbReference type="PROSITE" id="PS50943"/>
    </source>
</evidence>
<keyword evidence="4" id="KW-1185">Reference proteome</keyword>
<organism evidence="3 4">
    <name type="scientific">Stutzerimonas kirkiae</name>
    <dbReference type="NCBI Taxonomy" id="2211392"/>
    <lineage>
        <taxon>Bacteria</taxon>
        <taxon>Pseudomonadati</taxon>
        <taxon>Pseudomonadota</taxon>
        <taxon>Gammaproteobacteria</taxon>
        <taxon>Pseudomonadales</taxon>
        <taxon>Pseudomonadaceae</taxon>
        <taxon>Stutzerimonas</taxon>
    </lineage>
</organism>
<dbReference type="InterPro" id="IPR001387">
    <property type="entry name" value="Cro/C1-type_HTH"/>
</dbReference>
<keyword evidence="1" id="KW-0238">DNA-binding</keyword>
<dbReference type="OrthoDB" id="7349669at2"/>
<protein>
    <submittedName>
        <fullName evidence="3">XRE family transcriptional regulator</fullName>
    </submittedName>
</protein>
<dbReference type="PROSITE" id="PS50943">
    <property type="entry name" value="HTH_CROC1"/>
    <property type="match status" value="1"/>
</dbReference>
<dbReference type="GO" id="GO:0003677">
    <property type="term" value="F:DNA binding"/>
    <property type="evidence" value="ECO:0007669"/>
    <property type="project" value="UniProtKB-KW"/>
</dbReference>
<dbReference type="Gene3D" id="1.10.260.40">
    <property type="entry name" value="lambda repressor-like DNA-binding domains"/>
    <property type="match status" value="1"/>
</dbReference>
<evidence type="ECO:0000313" key="4">
    <source>
        <dbReference type="Proteomes" id="UP000292639"/>
    </source>
</evidence>
<comment type="caution">
    <text evidence="3">The sequence shown here is derived from an EMBL/GenBank/DDBJ whole genome shotgun (WGS) entry which is preliminary data.</text>
</comment>
<dbReference type="GO" id="GO:0003700">
    <property type="term" value="F:DNA-binding transcription factor activity"/>
    <property type="evidence" value="ECO:0007669"/>
    <property type="project" value="TreeGrafter"/>
</dbReference>
<dbReference type="PANTHER" id="PTHR46797">
    <property type="entry name" value="HTH-TYPE TRANSCRIPTIONAL REGULATOR"/>
    <property type="match status" value="1"/>
</dbReference>
<evidence type="ECO:0000313" key="3">
    <source>
        <dbReference type="EMBL" id="TBU94574.1"/>
    </source>
</evidence>
<dbReference type="SUPFAM" id="SSF47413">
    <property type="entry name" value="lambda repressor-like DNA-binding domains"/>
    <property type="match status" value="1"/>
</dbReference>
<evidence type="ECO:0000256" key="1">
    <source>
        <dbReference type="ARBA" id="ARBA00023125"/>
    </source>
</evidence>
<dbReference type="RefSeq" id="WP_131185358.1">
    <property type="nucleotide sequence ID" value="NZ_QJUO01000026.1"/>
</dbReference>
<dbReference type="SMART" id="SM00530">
    <property type="entry name" value="HTH_XRE"/>
    <property type="match status" value="1"/>
</dbReference>
<dbReference type="Pfam" id="PF01381">
    <property type="entry name" value="HTH_3"/>
    <property type="match status" value="1"/>
</dbReference>
<name>A0A4Q9R3L7_9GAMM</name>
<dbReference type="InterPro" id="IPR050807">
    <property type="entry name" value="TransReg_Diox_bact_type"/>
</dbReference>
<dbReference type="EMBL" id="QJUP01000018">
    <property type="protein sequence ID" value="TBU94574.1"/>
    <property type="molecule type" value="Genomic_DNA"/>
</dbReference>
<gene>
    <name evidence="3" type="ORF">DNJ96_13140</name>
</gene>
<dbReference type="AlphaFoldDB" id="A0A4Q9R3L7"/>
<dbReference type="PANTHER" id="PTHR46797:SF1">
    <property type="entry name" value="METHYLPHOSPHONATE SYNTHASE"/>
    <property type="match status" value="1"/>
</dbReference>
<dbReference type="Proteomes" id="UP000292639">
    <property type="component" value="Unassembled WGS sequence"/>
</dbReference>
<dbReference type="InterPro" id="IPR010982">
    <property type="entry name" value="Lambda_DNA-bd_dom_sf"/>
</dbReference>
<dbReference type="GO" id="GO:0005829">
    <property type="term" value="C:cytosol"/>
    <property type="evidence" value="ECO:0007669"/>
    <property type="project" value="TreeGrafter"/>
</dbReference>